<accession>A0A4R4XBC3</accession>
<dbReference type="CDD" id="cd04301">
    <property type="entry name" value="NAT_SF"/>
    <property type="match status" value="1"/>
</dbReference>
<dbReference type="GO" id="GO:0016747">
    <property type="term" value="F:acyltransferase activity, transferring groups other than amino-acyl groups"/>
    <property type="evidence" value="ECO:0007669"/>
    <property type="project" value="InterPro"/>
</dbReference>
<sequence>MAVVRVVQDRFVVRRQEAFPDQSDRDERGPELRGAGGVLGRQGLLGLGGVAAGPRHVQRGPRAGFLDRDVEVARALPKPLRPLDRQCALFLQYDDVKAAGRQRRERLPAVEVLPQRRATGLDQPVLELDAACSGQPGEQSGQIVPGREAVPHKQNAHAPDATRLERVDGLRIVPVGDDATLLDWQRVHNEIIPTAPLSLYEIRERAERNVLEVAYAGDVLVGCSTVRPPSDETAAATVIARVLPEHRRQGHGTAIYERSLAKGRELSGAGIETHILATNEDGLRFATAHGFVEVETYLLPGDTIPFIELRLESPDCR</sequence>
<dbReference type="EMBL" id="SMKR01000030">
    <property type="protein sequence ID" value="TDD27772.1"/>
    <property type="molecule type" value="Genomic_DNA"/>
</dbReference>
<dbReference type="AlphaFoldDB" id="A0A4R4XBC3"/>
<dbReference type="Pfam" id="PF00583">
    <property type="entry name" value="Acetyltransf_1"/>
    <property type="match status" value="1"/>
</dbReference>
<feature type="region of interest" description="Disordered" evidence="1">
    <location>
        <begin position="18"/>
        <end position="37"/>
    </location>
</feature>
<protein>
    <submittedName>
        <fullName evidence="3">GNAT family N-acetyltransferase</fullName>
    </submittedName>
</protein>
<feature type="compositionally biased region" description="Basic and acidic residues" evidence="1">
    <location>
        <begin position="18"/>
        <end position="31"/>
    </location>
</feature>
<dbReference type="Proteomes" id="UP000295172">
    <property type="component" value="Unassembled WGS sequence"/>
</dbReference>
<keyword evidence="4" id="KW-1185">Reference proteome</keyword>
<gene>
    <name evidence="3" type="ORF">E1218_09505</name>
</gene>
<comment type="caution">
    <text evidence="3">The sequence shown here is derived from an EMBL/GenBank/DDBJ whole genome shotgun (WGS) entry which is preliminary data.</text>
</comment>
<dbReference type="InterPro" id="IPR000182">
    <property type="entry name" value="GNAT_dom"/>
</dbReference>
<organism evidence="3 4">
    <name type="scientific">Kribbella turkmenica</name>
    <dbReference type="NCBI Taxonomy" id="2530375"/>
    <lineage>
        <taxon>Bacteria</taxon>
        <taxon>Bacillati</taxon>
        <taxon>Actinomycetota</taxon>
        <taxon>Actinomycetes</taxon>
        <taxon>Propionibacteriales</taxon>
        <taxon>Kribbellaceae</taxon>
        <taxon>Kribbella</taxon>
    </lineage>
</organism>
<dbReference type="InterPro" id="IPR016181">
    <property type="entry name" value="Acyl_CoA_acyltransferase"/>
</dbReference>
<evidence type="ECO:0000313" key="3">
    <source>
        <dbReference type="EMBL" id="TDD27772.1"/>
    </source>
</evidence>
<reference evidence="3 4" key="1">
    <citation type="submission" date="2019-02" db="EMBL/GenBank/DDBJ databases">
        <title>Draft genome sequences of novel Actinobacteria.</title>
        <authorList>
            <person name="Sahin N."/>
            <person name="Ay H."/>
            <person name="Saygin H."/>
        </authorList>
    </citation>
    <scope>NUCLEOTIDE SEQUENCE [LARGE SCALE GENOMIC DNA]</scope>
    <source>
        <strain evidence="3 4">16K104</strain>
    </source>
</reference>
<dbReference type="Gene3D" id="3.40.630.30">
    <property type="match status" value="1"/>
</dbReference>
<evidence type="ECO:0000259" key="2">
    <source>
        <dbReference type="PROSITE" id="PS51186"/>
    </source>
</evidence>
<dbReference type="SUPFAM" id="SSF55729">
    <property type="entry name" value="Acyl-CoA N-acyltransferases (Nat)"/>
    <property type="match status" value="1"/>
</dbReference>
<evidence type="ECO:0000313" key="4">
    <source>
        <dbReference type="Proteomes" id="UP000295172"/>
    </source>
</evidence>
<dbReference type="OrthoDB" id="3376052at2"/>
<dbReference type="PROSITE" id="PS51186">
    <property type="entry name" value="GNAT"/>
    <property type="match status" value="1"/>
</dbReference>
<evidence type="ECO:0000256" key="1">
    <source>
        <dbReference type="SAM" id="MobiDB-lite"/>
    </source>
</evidence>
<feature type="domain" description="N-acetyltransferase" evidence="2">
    <location>
        <begin position="170"/>
        <end position="310"/>
    </location>
</feature>
<name>A0A4R4XBC3_9ACTN</name>
<proteinExistence type="predicted"/>
<keyword evidence="3" id="KW-0808">Transferase</keyword>